<dbReference type="Gene3D" id="2.30.30.40">
    <property type="entry name" value="SH3 Domains"/>
    <property type="match status" value="1"/>
</dbReference>
<organism evidence="6 7">
    <name type="scientific">Halteria grandinella</name>
    <dbReference type="NCBI Taxonomy" id="5974"/>
    <lineage>
        <taxon>Eukaryota</taxon>
        <taxon>Sar</taxon>
        <taxon>Alveolata</taxon>
        <taxon>Ciliophora</taxon>
        <taxon>Intramacronucleata</taxon>
        <taxon>Spirotrichea</taxon>
        <taxon>Stichotrichia</taxon>
        <taxon>Sporadotrichida</taxon>
        <taxon>Halteriidae</taxon>
        <taxon>Halteria</taxon>
    </lineage>
</organism>
<keyword evidence="1 2" id="KW-0728">SH3 domain</keyword>
<comment type="caution">
    <text evidence="6">The sequence shown here is derived from an EMBL/GenBank/DDBJ whole genome shotgun (WGS) entry which is preliminary data.</text>
</comment>
<dbReference type="PANTHER" id="PTHR46026:SF1">
    <property type="entry name" value="RHO-TYPE GUANINE NUCLEOTIDE EXCHANGE FACTOR, ISOFORM F"/>
    <property type="match status" value="1"/>
</dbReference>
<dbReference type="PROSITE" id="PS50002">
    <property type="entry name" value="SH3"/>
    <property type="match status" value="1"/>
</dbReference>
<dbReference type="SMART" id="SM00326">
    <property type="entry name" value="SH3"/>
    <property type="match status" value="1"/>
</dbReference>
<dbReference type="OrthoDB" id="296320at2759"/>
<feature type="region of interest" description="Disordered" evidence="4">
    <location>
        <begin position="1"/>
        <end position="23"/>
    </location>
</feature>
<evidence type="ECO:0000313" key="7">
    <source>
        <dbReference type="Proteomes" id="UP000785679"/>
    </source>
</evidence>
<feature type="region of interest" description="Disordered" evidence="4">
    <location>
        <begin position="520"/>
        <end position="635"/>
    </location>
</feature>
<evidence type="ECO:0000259" key="5">
    <source>
        <dbReference type="PROSITE" id="PS50002"/>
    </source>
</evidence>
<gene>
    <name evidence="6" type="ORF">FGO68_gene2583</name>
</gene>
<evidence type="ECO:0000256" key="4">
    <source>
        <dbReference type="SAM" id="MobiDB-lite"/>
    </source>
</evidence>
<evidence type="ECO:0000256" key="3">
    <source>
        <dbReference type="SAM" id="Coils"/>
    </source>
</evidence>
<reference evidence="6" key="1">
    <citation type="submission" date="2019-06" db="EMBL/GenBank/DDBJ databases">
        <authorList>
            <person name="Zheng W."/>
        </authorList>
    </citation>
    <scope>NUCLEOTIDE SEQUENCE</scope>
    <source>
        <strain evidence="6">QDHG01</strain>
    </source>
</reference>
<dbReference type="CDD" id="cd00174">
    <property type="entry name" value="SH3"/>
    <property type="match status" value="1"/>
</dbReference>
<proteinExistence type="predicted"/>
<dbReference type="AlphaFoldDB" id="A0A8J8T8Y0"/>
<dbReference type="EMBL" id="RRYP01001519">
    <property type="protein sequence ID" value="TNV85836.1"/>
    <property type="molecule type" value="Genomic_DNA"/>
</dbReference>
<dbReference type="PRINTS" id="PR00452">
    <property type="entry name" value="SH3DOMAIN"/>
</dbReference>
<keyword evidence="3" id="KW-0175">Coiled coil</keyword>
<dbReference type="PANTHER" id="PTHR46026">
    <property type="entry name" value="RHO-TYPE GUANINE NUCLEOTIDE EXCHANGE FACTOR, ISOFORM F"/>
    <property type="match status" value="1"/>
</dbReference>
<dbReference type="Proteomes" id="UP000785679">
    <property type="component" value="Unassembled WGS sequence"/>
</dbReference>
<evidence type="ECO:0000256" key="2">
    <source>
        <dbReference type="PROSITE-ProRule" id="PRU00192"/>
    </source>
</evidence>
<feature type="region of interest" description="Disordered" evidence="4">
    <location>
        <begin position="350"/>
        <end position="391"/>
    </location>
</feature>
<evidence type="ECO:0000256" key="1">
    <source>
        <dbReference type="ARBA" id="ARBA00022443"/>
    </source>
</evidence>
<name>A0A8J8T8Y0_HALGN</name>
<protein>
    <recommendedName>
        <fullName evidence="5">SH3 domain-containing protein</fullName>
    </recommendedName>
</protein>
<feature type="compositionally biased region" description="Polar residues" evidence="4">
    <location>
        <begin position="382"/>
        <end position="391"/>
    </location>
</feature>
<dbReference type="FunFam" id="2.30.30.40:FF:000072">
    <property type="entry name" value="Unconventional Myosin IB"/>
    <property type="match status" value="1"/>
</dbReference>
<feature type="compositionally biased region" description="Basic and acidic residues" evidence="4">
    <location>
        <begin position="613"/>
        <end position="625"/>
    </location>
</feature>
<keyword evidence="7" id="KW-1185">Reference proteome</keyword>
<feature type="region of interest" description="Disordered" evidence="4">
    <location>
        <begin position="205"/>
        <end position="224"/>
    </location>
</feature>
<dbReference type="InterPro" id="IPR036028">
    <property type="entry name" value="SH3-like_dom_sf"/>
</dbReference>
<accession>A0A8J8T8Y0</accession>
<feature type="compositionally biased region" description="Low complexity" evidence="4">
    <location>
        <begin position="208"/>
        <end position="224"/>
    </location>
</feature>
<evidence type="ECO:0000313" key="6">
    <source>
        <dbReference type="EMBL" id="TNV85836.1"/>
    </source>
</evidence>
<dbReference type="InterPro" id="IPR001452">
    <property type="entry name" value="SH3_domain"/>
</dbReference>
<feature type="coiled-coil region" evidence="3">
    <location>
        <begin position="77"/>
        <end position="167"/>
    </location>
</feature>
<dbReference type="Pfam" id="PF14604">
    <property type="entry name" value="SH3_9"/>
    <property type="match status" value="1"/>
</dbReference>
<sequence length="864" mass="97925">MHQLVTRQGIGHASQASEDQSVWRKENNQIISQSQATLQSQVMTSQPIDMQSQKVIQELQKQLLLSQQQLQVSHKQYLQQLEQLNSLNDQNRILSEQIAQIQNGMKMLKGKLSASEALNEKLRVENESIKTTSIDQMTRFENVIKRFQVIDEEVQKERRENEQLKFEYHEKQVHLDMSVAHIQSLVAVMTDLLEYVITRCQITQPGPSVSQSRNQSQSQNQIDQYSYSEDFLDRSYDDERRSLVEQIKTLLVAKIDAIQKSLTCIDLQKELSSIKNWKIVEPPQAYLAMNSYDTNHNSAASRKDSNLFAHQQQQLTQQPPSRNTFKNFNSNNTVNFLGVQGGGSLYNGTLGAQSNSSDQVESDATPIPSFGKISARDDKSSNRTSEQNKQMNKALTFSESKFIVDKNLKKKSMKTHMNKKEMRNNDSMMNINAFAPSDIHSKISYDNIKSHSSMSRDGQEVMFTMKESLRDLNSFTPERAGGGSLLLSNQHQQTLRHSRNNFQDERALLFNSQSFRDLNENAKGMTMDQLTRQRRKTQDLTMQEKGGNHVSGFMGDEGGEGDRMAMPGSSERKKKKNYSIGGLGETLSLGEPVKEQKNYRARGNHAGGSGHSGNEEDKEEQKELNEGEIGYDSFLRPMQKNNNYRFQKRNNSHDNLQGSFGPAETGSNYMGFSDNFVLDDEVDPQLHKSQEEILKGTFSDPNYAVGSMVKRQSENIQHAYYRGGGFIDESNNSLGLQSFMENNASPRNAPHYEGRIALRNQQSAPSKETAIARFAFTAQKEKDLSFQVGEIITVEKKRNNGWWIGSLSNGKRGYFPNNYVEVIGAEFDPEQMILDELRKPMPAVKQNEGQGEGGLIFNSSFSDI</sequence>
<feature type="domain" description="SH3" evidence="5">
    <location>
        <begin position="765"/>
        <end position="825"/>
    </location>
</feature>
<dbReference type="SUPFAM" id="SSF50044">
    <property type="entry name" value="SH3-domain"/>
    <property type="match status" value="1"/>
</dbReference>
<feature type="compositionally biased region" description="Polar residues" evidence="4">
    <location>
        <begin position="350"/>
        <end position="359"/>
    </location>
</feature>